<dbReference type="Pfam" id="PF01668">
    <property type="entry name" value="SmpB"/>
    <property type="match status" value="1"/>
</dbReference>
<sequence length="51" mass="5837">MKQSGTKTVATNRRARHDYTFFDRYEAGLILTGTEIKSIRSGNVDIQRSFV</sequence>
<dbReference type="Gene3D" id="2.40.280.10">
    <property type="match status" value="1"/>
</dbReference>
<dbReference type="InterPro" id="IPR023620">
    <property type="entry name" value="SmpB"/>
</dbReference>
<proteinExistence type="predicted"/>
<dbReference type="PANTHER" id="PTHR30308:SF2">
    <property type="entry name" value="SSRA-BINDING PROTEIN"/>
    <property type="match status" value="1"/>
</dbReference>
<dbReference type="EMBL" id="BART01031436">
    <property type="protein sequence ID" value="GAH14390.1"/>
    <property type="molecule type" value="Genomic_DNA"/>
</dbReference>
<keyword evidence="2" id="KW-0694">RNA-binding</keyword>
<evidence type="ECO:0000256" key="1">
    <source>
        <dbReference type="ARBA" id="ARBA00022490"/>
    </source>
</evidence>
<evidence type="ECO:0008006" key="4">
    <source>
        <dbReference type="Google" id="ProtNLM"/>
    </source>
</evidence>
<organism evidence="3">
    <name type="scientific">marine sediment metagenome</name>
    <dbReference type="NCBI Taxonomy" id="412755"/>
    <lineage>
        <taxon>unclassified sequences</taxon>
        <taxon>metagenomes</taxon>
        <taxon>ecological metagenomes</taxon>
    </lineage>
</organism>
<dbReference type="PANTHER" id="PTHR30308">
    <property type="entry name" value="TMRNA-BINDING COMPONENT OF TRANS-TRANSLATION TAGGING COMPLEX"/>
    <property type="match status" value="1"/>
</dbReference>
<feature type="non-terminal residue" evidence="3">
    <location>
        <position position="51"/>
    </location>
</feature>
<keyword evidence="1" id="KW-0963">Cytoplasm</keyword>
<evidence type="ECO:0000313" key="3">
    <source>
        <dbReference type="EMBL" id="GAH14390.1"/>
    </source>
</evidence>
<comment type="caution">
    <text evidence="3">The sequence shown here is derived from an EMBL/GenBank/DDBJ whole genome shotgun (WGS) entry which is preliminary data.</text>
</comment>
<dbReference type="GO" id="GO:0003723">
    <property type="term" value="F:RNA binding"/>
    <property type="evidence" value="ECO:0007669"/>
    <property type="project" value="UniProtKB-KW"/>
</dbReference>
<accession>X1E1S7</accession>
<name>X1E1S7_9ZZZZ</name>
<dbReference type="AlphaFoldDB" id="X1E1S7"/>
<dbReference type="GO" id="GO:0005829">
    <property type="term" value="C:cytosol"/>
    <property type="evidence" value="ECO:0007669"/>
    <property type="project" value="TreeGrafter"/>
</dbReference>
<dbReference type="PROSITE" id="PS01317">
    <property type="entry name" value="SSRP"/>
    <property type="match status" value="1"/>
</dbReference>
<reference evidence="3" key="1">
    <citation type="journal article" date="2014" name="Front. Microbiol.">
        <title>High frequency of phylogenetically diverse reductive dehalogenase-homologous genes in deep subseafloor sedimentary metagenomes.</title>
        <authorList>
            <person name="Kawai M."/>
            <person name="Futagami T."/>
            <person name="Toyoda A."/>
            <person name="Takaki Y."/>
            <person name="Nishi S."/>
            <person name="Hori S."/>
            <person name="Arai W."/>
            <person name="Tsubouchi T."/>
            <person name="Morono Y."/>
            <person name="Uchiyama I."/>
            <person name="Ito T."/>
            <person name="Fujiyama A."/>
            <person name="Inagaki F."/>
            <person name="Takami H."/>
        </authorList>
    </citation>
    <scope>NUCLEOTIDE SEQUENCE</scope>
    <source>
        <strain evidence="3">Expedition CK06-06</strain>
    </source>
</reference>
<dbReference type="SUPFAM" id="SSF74982">
    <property type="entry name" value="Small protein B (SmpB)"/>
    <property type="match status" value="1"/>
</dbReference>
<dbReference type="InterPro" id="IPR020081">
    <property type="entry name" value="SsrA-bd_prot_CS"/>
</dbReference>
<gene>
    <name evidence="3" type="ORF">S01H4_54607</name>
</gene>
<evidence type="ECO:0000256" key="2">
    <source>
        <dbReference type="ARBA" id="ARBA00022884"/>
    </source>
</evidence>
<dbReference type="GO" id="GO:0070930">
    <property type="term" value="P:trans-translation-dependent protein tagging"/>
    <property type="evidence" value="ECO:0007669"/>
    <property type="project" value="TreeGrafter"/>
</dbReference>
<protein>
    <recommendedName>
        <fullName evidence="4">SsrA-binding protein</fullName>
    </recommendedName>
</protein>
<dbReference type="InterPro" id="IPR000037">
    <property type="entry name" value="SsrA-bd_prot"/>
</dbReference>